<dbReference type="SUPFAM" id="SSF46689">
    <property type="entry name" value="Homeodomain-like"/>
    <property type="match status" value="1"/>
</dbReference>
<dbReference type="Gene3D" id="1.10.10.60">
    <property type="entry name" value="Homeodomain-like"/>
    <property type="match status" value="1"/>
</dbReference>
<dbReference type="PROSITE" id="PS00041">
    <property type="entry name" value="HTH_ARAC_FAMILY_1"/>
    <property type="match status" value="1"/>
</dbReference>
<dbReference type="InterPro" id="IPR018060">
    <property type="entry name" value="HTH_AraC"/>
</dbReference>
<dbReference type="RefSeq" id="WP_200355864.1">
    <property type="nucleotide sequence ID" value="NZ_JAENIL010000020.1"/>
</dbReference>
<dbReference type="InterPro" id="IPR037923">
    <property type="entry name" value="HTH-like"/>
</dbReference>
<name>A0A934RY75_9BACT</name>
<accession>A0A934RY75</accession>
<dbReference type="EMBL" id="JAENIL010000020">
    <property type="protein sequence ID" value="MBK1877650.1"/>
    <property type="molecule type" value="Genomic_DNA"/>
</dbReference>
<dbReference type="GO" id="GO:0003700">
    <property type="term" value="F:DNA-binding transcription factor activity"/>
    <property type="evidence" value="ECO:0007669"/>
    <property type="project" value="InterPro"/>
</dbReference>
<dbReference type="InterPro" id="IPR009057">
    <property type="entry name" value="Homeodomain-like_sf"/>
</dbReference>
<dbReference type="PRINTS" id="PR00032">
    <property type="entry name" value="HTHARAC"/>
</dbReference>
<keyword evidence="6" id="KW-1185">Reference proteome</keyword>
<dbReference type="GO" id="GO:0043565">
    <property type="term" value="F:sequence-specific DNA binding"/>
    <property type="evidence" value="ECO:0007669"/>
    <property type="project" value="InterPro"/>
</dbReference>
<dbReference type="Proteomes" id="UP000617628">
    <property type="component" value="Unassembled WGS sequence"/>
</dbReference>
<evidence type="ECO:0000256" key="1">
    <source>
        <dbReference type="ARBA" id="ARBA00023015"/>
    </source>
</evidence>
<evidence type="ECO:0000313" key="6">
    <source>
        <dbReference type="Proteomes" id="UP000617628"/>
    </source>
</evidence>
<dbReference type="InterPro" id="IPR020449">
    <property type="entry name" value="Tscrpt_reg_AraC-type_HTH"/>
</dbReference>
<dbReference type="PANTHER" id="PTHR43280">
    <property type="entry name" value="ARAC-FAMILY TRANSCRIPTIONAL REGULATOR"/>
    <property type="match status" value="1"/>
</dbReference>
<gene>
    <name evidence="5" type="ORF">JIN87_12300</name>
</gene>
<dbReference type="InterPro" id="IPR018062">
    <property type="entry name" value="HTH_AraC-typ_CS"/>
</dbReference>
<dbReference type="SMART" id="SM00342">
    <property type="entry name" value="HTH_ARAC"/>
    <property type="match status" value="1"/>
</dbReference>
<reference evidence="5" key="1">
    <citation type="submission" date="2021-01" db="EMBL/GenBank/DDBJ databases">
        <title>Modified the classification status of verrucomicrobia.</title>
        <authorList>
            <person name="Feng X."/>
        </authorList>
    </citation>
    <scope>NUCLEOTIDE SEQUENCE</scope>
    <source>
        <strain evidence="5">KCTC 13126</strain>
    </source>
</reference>
<evidence type="ECO:0000256" key="3">
    <source>
        <dbReference type="ARBA" id="ARBA00023163"/>
    </source>
</evidence>
<evidence type="ECO:0000259" key="4">
    <source>
        <dbReference type="PROSITE" id="PS01124"/>
    </source>
</evidence>
<proteinExistence type="predicted"/>
<comment type="caution">
    <text evidence="5">The sequence shown here is derived from an EMBL/GenBank/DDBJ whole genome shotgun (WGS) entry which is preliminary data.</text>
</comment>
<dbReference type="AlphaFoldDB" id="A0A934RY75"/>
<keyword evidence="2" id="KW-0238">DNA-binding</keyword>
<feature type="domain" description="HTH araC/xylS-type" evidence="4">
    <location>
        <begin position="185"/>
        <end position="283"/>
    </location>
</feature>
<dbReference type="PROSITE" id="PS01124">
    <property type="entry name" value="HTH_ARAC_FAMILY_2"/>
    <property type="match status" value="1"/>
</dbReference>
<dbReference type="Pfam" id="PF02311">
    <property type="entry name" value="AraC_binding"/>
    <property type="match status" value="1"/>
</dbReference>
<dbReference type="Pfam" id="PF12833">
    <property type="entry name" value="HTH_18"/>
    <property type="match status" value="1"/>
</dbReference>
<dbReference type="SUPFAM" id="SSF51215">
    <property type="entry name" value="Regulatory protein AraC"/>
    <property type="match status" value="1"/>
</dbReference>
<keyword evidence="3" id="KW-0804">Transcription</keyword>
<dbReference type="PANTHER" id="PTHR43280:SF31">
    <property type="entry name" value="TRANSCRIPTIONAL REGULATORY PROTEIN"/>
    <property type="match status" value="1"/>
</dbReference>
<evidence type="ECO:0000256" key="2">
    <source>
        <dbReference type="ARBA" id="ARBA00023125"/>
    </source>
</evidence>
<keyword evidence="1" id="KW-0805">Transcription regulation</keyword>
<organism evidence="5 6">
    <name type="scientific">Pelagicoccus mobilis</name>
    <dbReference type="NCBI Taxonomy" id="415221"/>
    <lineage>
        <taxon>Bacteria</taxon>
        <taxon>Pseudomonadati</taxon>
        <taxon>Verrucomicrobiota</taxon>
        <taxon>Opitutia</taxon>
        <taxon>Puniceicoccales</taxon>
        <taxon>Pelagicoccaceae</taxon>
        <taxon>Pelagicoccus</taxon>
    </lineage>
</organism>
<protein>
    <submittedName>
        <fullName evidence="5">Helix-turn-helix transcriptional regulator</fullName>
    </submittedName>
</protein>
<evidence type="ECO:0000313" key="5">
    <source>
        <dbReference type="EMBL" id="MBK1877650.1"/>
    </source>
</evidence>
<sequence length="287" mass="33110">MDTVPTFISKQITSGSYYFLNLKPEEAFTVVCGGYEQCSLDYKYQRKEANYVSLEYIIAGRANLEVKGKHYELQPGSLFGYKRDTLYTMTSVGKTPLRKYFMALGGLKAETYLLDSPLKEEIPVEFPGVMWLEETFRQITKFGSTEDERAIATCNRLAEVLFFQLEPEYQKLGGGNISIAHSTYQRCRKYLRDHFLELNSANELAEAANVDPTYLSRLFREFDKESPYKSLIRLKMNHAARILVSQDVTIKEVSDLIGYPDQLHFSRTFKRTYGVSPKHFKKSVHRS</sequence>
<dbReference type="InterPro" id="IPR003313">
    <property type="entry name" value="AraC-bd"/>
</dbReference>